<sequence length="79" mass="8971">MTTYQSAGFSNNLQSLLEAFQFFVERAFSSPAKTVDGALFDLNDAPYLEGVTSHAEMERRLRELDRSHLRALSQLQAQF</sequence>
<name>A0ABN4I204_9BURK</name>
<dbReference type="RefSeq" id="WP_053197104.1">
    <property type="nucleotide sequence ID" value="NZ_CP011409.1"/>
</dbReference>
<organism evidence="1 2">
    <name type="scientific">Herbaspirillum hiltneri N3</name>
    <dbReference type="NCBI Taxonomy" id="1262470"/>
    <lineage>
        <taxon>Bacteria</taxon>
        <taxon>Pseudomonadati</taxon>
        <taxon>Pseudomonadota</taxon>
        <taxon>Betaproteobacteria</taxon>
        <taxon>Burkholderiales</taxon>
        <taxon>Oxalobacteraceae</taxon>
        <taxon>Herbaspirillum</taxon>
    </lineage>
</organism>
<accession>A0ABN4I204</accession>
<protein>
    <submittedName>
        <fullName evidence="1">Uncharacterized protein</fullName>
    </submittedName>
</protein>
<dbReference type="EMBL" id="CP011409">
    <property type="protein sequence ID" value="AKZ62971.1"/>
    <property type="molecule type" value="Genomic_DNA"/>
</dbReference>
<reference evidence="2" key="1">
    <citation type="journal article" date="2015" name="Genome Announc.">
        <title>Complete Genome Sequence of Herbaspirillum hiltneri N3 (DSM 17495), Isolated from Surface-Sterilized Wheat Roots.</title>
        <authorList>
            <person name="Guizelini D."/>
            <person name="Saizaki P.M."/>
            <person name="Coimbra N.A."/>
            <person name="Weiss V.A."/>
            <person name="Faoro H."/>
            <person name="Sfeir M.Z."/>
            <person name="Baura V.A."/>
            <person name="Monteiro R.A."/>
            <person name="Chubatsu L.S."/>
            <person name="Souza E.M."/>
            <person name="Cruz L.M."/>
            <person name="Pedrosa F.O."/>
            <person name="Raittz R.T."/>
            <person name="Marchaukoski J.N."/>
            <person name="Steffens M.B."/>
        </authorList>
    </citation>
    <scope>NUCLEOTIDE SEQUENCE [LARGE SCALE GENOMIC DNA]</scope>
    <source>
        <strain evidence="2">N3</strain>
    </source>
</reference>
<evidence type="ECO:0000313" key="2">
    <source>
        <dbReference type="Proteomes" id="UP000063429"/>
    </source>
</evidence>
<keyword evidence="2" id="KW-1185">Reference proteome</keyword>
<gene>
    <name evidence="1" type="ORF">F506_10085</name>
</gene>
<proteinExistence type="predicted"/>
<dbReference type="Proteomes" id="UP000063429">
    <property type="component" value="Chromosome"/>
</dbReference>
<evidence type="ECO:0000313" key="1">
    <source>
        <dbReference type="EMBL" id="AKZ62971.1"/>
    </source>
</evidence>